<sequence length="181" mass="20841">MILNSKSLNKLSIIFIFFSLFILSGVIFSRILITALKRQNKTDIPKANINVYQRVNGKKTGNNTVLGEESYSLKKLPESFPTDFPIYPQAEITDVWQEKGDRVDAFSIIWRTKDNPIDVSRFFIEKLDTSSWEKQIILESNDSYTLSFQKEKIQGFMGITKEDESKTLISITMGIEINKEK</sequence>
<keyword evidence="1" id="KW-0472">Membrane</keyword>
<proteinExistence type="predicted"/>
<evidence type="ECO:0000313" key="2">
    <source>
        <dbReference type="EMBL" id="OGM11788.1"/>
    </source>
</evidence>
<keyword evidence="1" id="KW-1133">Transmembrane helix</keyword>
<dbReference type="EMBL" id="MGFS01000011">
    <property type="protein sequence ID" value="OGM11788.1"/>
    <property type="molecule type" value="Genomic_DNA"/>
</dbReference>
<feature type="transmembrane region" description="Helical" evidence="1">
    <location>
        <begin position="12"/>
        <end position="33"/>
    </location>
</feature>
<comment type="caution">
    <text evidence="2">The sequence shown here is derived from an EMBL/GenBank/DDBJ whole genome shotgun (WGS) entry which is preliminary data.</text>
</comment>
<evidence type="ECO:0000313" key="3">
    <source>
        <dbReference type="Proteomes" id="UP000177053"/>
    </source>
</evidence>
<protein>
    <submittedName>
        <fullName evidence="2">Uncharacterized protein</fullName>
    </submittedName>
</protein>
<keyword evidence="1" id="KW-0812">Transmembrane</keyword>
<name>A0A1F7XBL4_9BACT</name>
<accession>A0A1F7XBL4</accession>
<organism evidence="2 3">
    <name type="scientific">Candidatus Woesebacteria bacterium RBG_16_34_12</name>
    <dbReference type="NCBI Taxonomy" id="1802480"/>
    <lineage>
        <taxon>Bacteria</taxon>
        <taxon>Candidatus Woeseibacteriota</taxon>
    </lineage>
</organism>
<dbReference type="AlphaFoldDB" id="A0A1F7XBL4"/>
<reference evidence="2 3" key="1">
    <citation type="journal article" date="2016" name="Nat. Commun.">
        <title>Thousands of microbial genomes shed light on interconnected biogeochemical processes in an aquifer system.</title>
        <authorList>
            <person name="Anantharaman K."/>
            <person name="Brown C.T."/>
            <person name="Hug L.A."/>
            <person name="Sharon I."/>
            <person name="Castelle C.J."/>
            <person name="Probst A.J."/>
            <person name="Thomas B.C."/>
            <person name="Singh A."/>
            <person name="Wilkins M.J."/>
            <person name="Karaoz U."/>
            <person name="Brodie E.L."/>
            <person name="Williams K.H."/>
            <person name="Hubbard S.S."/>
            <person name="Banfield J.F."/>
        </authorList>
    </citation>
    <scope>NUCLEOTIDE SEQUENCE [LARGE SCALE GENOMIC DNA]</scope>
</reference>
<evidence type="ECO:0000256" key="1">
    <source>
        <dbReference type="SAM" id="Phobius"/>
    </source>
</evidence>
<gene>
    <name evidence="2" type="ORF">A2Z22_04430</name>
</gene>
<dbReference type="Proteomes" id="UP000177053">
    <property type="component" value="Unassembled WGS sequence"/>
</dbReference>